<sequence length="206" mass="23401">MKKKAVVKDGGNGYVRTSEFNEFKEMFLLMMQKLESMATDITSMKGDITSMKGDIILTRRDIAGLSRSVSYALENEAYRELPRFLKTRYGIEILDSLIRIELKKDSEINILGEGKRHSKPVLIVGETKLRLQGYYTTGTPNNAQMVEVFEQLERHVEAVRLQCSGVEAGTKEIVRILITHFATADFLTEASKRGVIVIQSYEWQTV</sequence>
<evidence type="ECO:0000313" key="2">
    <source>
        <dbReference type="EMBL" id="MBV6341392.1"/>
    </source>
</evidence>
<evidence type="ECO:0000259" key="1">
    <source>
        <dbReference type="Pfam" id="PF26618"/>
    </source>
</evidence>
<dbReference type="Proteomes" id="UP001196980">
    <property type="component" value="Unassembled WGS sequence"/>
</dbReference>
<organism evidence="2 3">
    <name type="scientific">Candidatus Magnetobacterium casense</name>
    <dbReference type="NCBI Taxonomy" id="1455061"/>
    <lineage>
        <taxon>Bacteria</taxon>
        <taxon>Pseudomonadati</taxon>
        <taxon>Nitrospirota</taxon>
        <taxon>Thermodesulfovibrionia</taxon>
        <taxon>Thermodesulfovibrionales</taxon>
        <taxon>Candidatus Magnetobacteriaceae</taxon>
        <taxon>Candidatus Magnetobacterium</taxon>
    </lineage>
</organism>
<protein>
    <recommendedName>
        <fullName evidence="1">DUF8196 domain-containing protein</fullName>
    </recommendedName>
</protein>
<accession>A0ABS6RYA3</accession>
<dbReference type="EMBL" id="JABXWD010000103">
    <property type="protein sequence ID" value="MBV6341392.1"/>
    <property type="molecule type" value="Genomic_DNA"/>
</dbReference>
<evidence type="ECO:0000313" key="3">
    <source>
        <dbReference type="Proteomes" id="UP001196980"/>
    </source>
</evidence>
<dbReference type="RefSeq" id="WP_218252028.1">
    <property type="nucleotide sequence ID" value="NZ_JABXWD010000103.1"/>
</dbReference>
<gene>
    <name evidence="2" type="ORF">HWQ67_07325</name>
</gene>
<name>A0ABS6RYA3_9BACT</name>
<dbReference type="Pfam" id="PF26618">
    <property type="entry name" value="DUF8196"/>
    <property type="match status" value="1"/>
</dbReference>
<feature type="domain" description="DUF8196" evidence="1">
    <location>
        <begin position="76"/>
        <end position="201"/>
    </location>
</feature>
<comment type="caution">
    <text evidence="2">The sequence shown here is derived from an EMBL/GenBank/DDBJ whole genome shotgun (WGS) entry which is preliminary data.</text>
</comment>
<dbReference type="InterPro" id="IPR058509">
    <property type="entry name" value="DUF8196"/>
</dbReference>
<proteinExistence type="predicted"/>
<reference evidence="2 3" key="1">
    <citation type="journal article" date="2020" name="J Geophys Res Biogeosci">
        <title>Magnetotaxis as an Adaptation to Enable Bacterial Shuttling of Microbial Sulfur and Sulfur Cycling Across Aquatic Oxic#Anoxic Interfaces.</title>
        <authorList>
            <person name="Li J."/>
            <person name="Liu P."/>
            <person name="Wang J."/>
            <person name="Roberts A.P."/>
            <person name="Pan Y."/>
        </authorList>
    </citation>
    <scope>NUCLEOTIDE SEQUENCE [LARGE SCALE GENOMIC DNA]</scope>
    <source>
        <strain evidence="2 3">MYR-1_YQ</strain>
    </source>
</reference>
<keyword evidence="3" id="KW-1185">Reference proteome</keyword>